<dbReference type="Pfam" id="PF07610">
    <property type="entry name" value="DUF1573"/>
    <property type="match status" value="1"/>
</dbReference>
<reference evidence="2 3" key="1">
    <citation type="submission" date="2016-10" db="EMBL/GenBank/DDBJ databases">
        <authorList>
            <person name="de Groot N.N."/>
        </authorList>
    </citation>
    <scope>NUCLEOTIDE SEQUENCE [LARGE SCALE GENOMIC DNA]</scope>
    <source>
        <strain evidence="2 3">AA1</strain>
    </source>
</reference>
<feature type="signal peptide" evidence="1">
    <location>
        <begin position="1"/>
        <end position="21"/>
    </location>
</feature>
<dbReference type="Proteomes" id="UP000198870">
    <property type="component" value="Unassembled WGS sequence"/>
</dbReference>
<gene>
    <name evidence="2" type="ORF">SAMN05216233_107105</name>
</gene>
<dbReference type="AlphaFoldDB" id="A0A1G5F374"/>
<dbReference type="Gene3D" id="2.60.40.10">
    <property type="entry name" value="Immunoglobulins"/>
    <property type="match status" value="1"/>
</dbReference>
<protein>
    <recommendedName>
        <fullName evidence="4">DUF1573 domain-containing protein</fullName>
    </recommendedName>
</protein>
<feature type="chain" id="PRO_5011443099" description="DUF1573 domain-containing protein" evidence="1">
    <location>
        <begin position="22"/>
        <end position="70"/>
    </location>
</feature>
<dbReference type="EMBL" id="FMUX01000007">
    <property type="protein sequence ID" value="SCY33624.1"/>
    <property type="molecule type" value="Genomic_DNA"/>
</dbReference>
<evidence type="ECO:0000313" key="3">
    <source>
        <dbReference type="Proteomes" id="UP000198870"/>
    </source>
</evidence>
<evidence type="ECO:0008006" key="4">
    <source>
        <dbReference type="Google" id="ProtNLM"/>
    </source>
</evidence>
<keyword evidence="3" id="KW-1185">Reference proteome</keyword>
<sequence>MSKKLVALVLFMLCTALPLSAAEQAKGPAIHIPEAQFDFGSAPEGQRVEHIFTVENRGSEELRITRVRPG</sequence>
<name>A0A1G5F374_9BACT</name>
<dbReference type="STRING" id="419481.SAMN05216233_107105"/>
<organism evidence="2 3">
    <name type="scientific">Desulfoluna spongiiphila</name>
    <dbReference type="NCBI Taxonomy" id="419481"/>
    <lineage>
        <taxon>Bacteria</taxon>
        <taxon>Pseudomonadati</taxon>
        <taxon>Thermodesulfobacteriota</taxon>
        <taxon>Desulfobacteria</taxon>
        <taxon>Desulfobacterales</taxon>
        <taxon>Desulfolunaceae</taxon>
        <taxon>Desulfoluna</taxon>
    </lineage>
</organism>
<evidence type="ECO:0000313" key="2">
    <source>
        <dbReference type="EMBL" id="SCY33624.1"/>
    </source>
</evidence>
<dbReference type="InterPro" id="IPR013783">
    <property type="entry name" value="Ig-like_fold"/>
</dbReference>
<dbReference type="OrthoDB" id="5506770at2"/>
<proteinExistence type="predicted"/>
<dbReference type="InterPro" id="IPR011467">
    <property type="entry name" value="DUF1573"/>
</dbReference>
<accession>A0A1G5F374</accession>
<evidence type="ECO:0000256" key="1">
    <source>
        <dbReference type="SAM" id="SignalP"/>
    </source>
</evidence>
<keyword evidence="1" id="KW-0732">Signal</keyword>